<keyword evidence="1" id="KW-0694">RNA-binding</keyword>
<evidence type="ECO:0000313" key="5">
    <source>
        <dbReference type="Proteomes" id="UP000024837"/>
    </source>
</evidence>
<keyword evidence="1" id="KW-0548">Nucleotidyltransferase</keyword>
<comment type="similarity">
    <text evidence="1">Belongs to the RdRP family.</text>
</comment>
<feature type="compositionally biased region" description="Polar residues" evidence="2">
    <location>
        <begin position="241"/>
        <end position="262"/>
    </location>
</feature>
<feature type="compositionally biased region" description="Polar residues" evidence="2">
    <location>
        <begin position="131"/>
        <end position="143"/>
    </location>
</feature>
<dbReference type="OrthoDB" id="10055769at2759"/>
<feature type="region of interest" description="Disordered" evidence="2">
    <location>
        <begin position="110"/>
        <end position="293"/>
    </location>
</feature>
<dbReference type="HOGENOM" id="CLU_243738_0_0_1"/>
<dbReference type="PANTHER" id="PTHR23079">
    <property type="entry name" value="RNA-DEPENDENT RNA POLYMERASE"/>
    <property type="match status" value="1"/>
</dbReference>
<protein>
    <recommendedName>
        <fullName evidence="1">RNA-dependent RNA polymerase</fullName>
        <ecNumber evidence="1">2.7.7.48</ecNumber>
    </recommendedName>
</protein>
<proteinExistence type="inferred from homology"/>
<dbReference type="EC" id="2.7.7.48" evidence="1"/>
<evidence type="ECO:0000256" key="2">
    <source>
        <dbReference type="SAM" id="MobiDB-lite"/>
    </source>
</evidence>
<name>W7HVG3_9PEZI</name>
<evidence type="ECO:0000256" key="1">
    <source>
        <dbReference type="RuleBase" id="RU363098"/>
    </source>
</evidence>
<dbReference type="GO" id="GO:0030422">
    <property type="term" value="P:siRNA processing"/>
    <property type="evidence" value="ECO:0007669"/>
    <property type="project" value="TreeGrafter"/>
</dbReference>
<dbReference type="InterPro" id="IPR007855">
    <property type="entry name" value="RDRP"/>
</dbReference>
<dbReference type="Pfam" id="PF05183">
    <property type="entry name" value="RdRP"/>
    <property type="match status" value="1"/>
</dbReference>
<gene>
    <name evidence="4" type="ORF">DRE_00467</name>
</gene>
<sequence>MEPPATTVPRSYRQDPEDHHQAVDVITQKVMEWHVQSVGASAAISNYRVPTTAISSNRLRPGTRVGFSDEPEVEWSDDEEINQGFPDYIAEATEVDYVADESGLLPAHAAKMPGAFPESVGGRSPKHSRNLKTTPRSSPQFQSPPLYPTLPTSRKIATKNSNWGTSTPVDMEPHYTAGLSSPEKTVRAPSSASAPKAATPSFSSARVRSPPDISEEKKPKRAAVRSEQRKMPGQQMCVSPGQLTKPQSPRRQVFQQPNSVDTEPSVHYKSRDLRRKCDENRRPPSLVQDDNIGKSFSTMASKSASFGFQQSFTTTQPTSFDSTTDSKLTAIDAEDEIFVPQPYAEPSPPPPMLSRNQGLGGALGRTNRSIFGIKEPPVAPRQTASSREGSPPSAQLLREFRDHSSRASTLYSVGASTEREMMELDMPTTTVPSSRLRYQRRQPALNPFPLQSHPQPEAGEQMVSRPAKKYKLYNTFDGEPFPGDEHPIFDATSAPFWLRYEATRLILGTSAKKPENSQQVTSALQNLIEELGDSKQVSYEQVANEFRQAFRQFGCNKSRPIQMVPTREAFEAVKCSNNGRQLEWSDRLQLTAELVLKRENVQGLPLKSIRRPTIRLQPLQLQSYSYRFGRRFGSHRFLILRLPDHTDDLGVSLDEYTKIIDEMVIGQGFRMLGREWRTIYFRDPKSKRSRKGQKVQTGEKRKTLILFAESGVGIDTVDRREAIEWLIPVSSNLDMTECKFWARMSLAFTPTAQTLVFEPGQIEYIDDIKAGENSLTDGCGLVSHAVLREVSRHMGLEYLPTAIQARIGPAKGLFIADAFAPPDSDDIWIKIRSDQTKFKGISNDVAHRTLDVVQVSSSLSPTTLNFQLLPILLQNGVPYEALADLLREDIAREIGDLFEEGRLSNAIYLRAYLGRISFNFSRDEQDRISARGSMPAKKSERAALMLESGFTLQEPCLRDWFYETLKAHCDDVKEKMHIRVAKSCYPFCIPDPSGRLKKGQIYLRFSQPRNFVDPKTMLSIDVLQGDVLVGRNPAHFASDIQRVTAVDIPELRHYVDVVVFSTDRDSCDQSLASHLSGGDYDGDKVWTCWDPRIVDSFINGENGPDSVDVSGDFITNRTTMRQRLRLRNKSSHDLFTEWLKDQVKSSLQDNLLGLCTDFFERVVYKTYGPPDGGVNHRSARELAAFCGKLVDAPKQGDEIHAETWKIWSKKCMSYPQPLYKIGSDRDGKLSKFPVDKLKFRVATAEIEKLKGKYNQDVPTAVHKDPDIVRFFEDTRSRFEDIEKSEKGNKASERYLGARAVRKRLNEMVGQIDHLLDEWHARLLPKDDNNKTKTAEAWESEENSVDKFFDQYINILPNLDDPDAPATDLIREWAHHGKVERSQWSLLRAAATYNKSYKTPFPWTMAFRELCYIKCSAVSTSGRFITEPIYLAMKVKAPTMAKNEDDMWMDTEEDDYSMEYGSDLGQ</sequence>
<feature type="compositionally biased region" description="Polar residues" evidence="2">
    <location>
        <begin position="158"/>
        <end position="168"/>
    </location>
</feature>
<dbReference type="EMBL" id="KI966410">
    <property type="protein sequence ID" value="EWC47499.1"/>
    <property type="molecule type" value="Genomic_DNA"/>
</dbReference>
<feature type="compositionally biased region" description="Acidic residues" evidence="2">
    <location>
        <begin position="69"/>
        <end position="81"/>
    </location>
</feature>
<accession>W7HVG3</accession>
<dbReference type="GO" id="GO:0031380">
    <property type="term" value="C:nuclear RNA-directed RNA polymerase complex"/>
    <property type="evidence" value="ECO:0007669"/>
    <property type="project" value="TreeGrafter"/>
</dbReference>
<reference evidence="4 5" key="1">
    <citation type="submission" date="2013-05" db="EMBL/GenBank/DDBJ databases">
        <title>Drechslerella stenobrocha genome reveals carnivorous origination and mechanical trapping mechanism of predatory fungi.</title>
        <authorList>
            <person name="Liu X."/>
            <person name="Zhang W."/>
            <person name="Liu K."/>
        </authorList>
    </citation>
    <scope>NUCLEOTIDE SEQUENCE [LARGE SCALE GENOMIC DNA]</scope>
    <source>
        <strain evidence="4 5">248</strain>
    </source>
</reference>
<feature type="compositionally biased region" description="Basic and acidic residues" evidence="2">
    <location>
        <begin position="264"/>
        <end position="282"/>
    </location>
</feature>
<feature type="compositionally biased region" description="Basic and acidic residues" evidence="2">
    <location>
        <begin position="214"/>
        <end position="230"/>
    </location>
</feature>
<keyword evidence="5" id="KW-1185">Reference proteome</keyword>
<evidence type="ECO:0000259" key="3">
    <source>
        <dbReference type="Pfam" id="PF05183"/>
    </source>
</evidence>
<evidence type="ECO:0000313" key="4">
    <source>
        <dbReference type="EMBL" id="EWC47499.1"/>
    </source>
</evidence>
<organism evidence="4 5">
    <name type="scientific">Drechslerella stenobrocha 248</name>
    <dbReference type="NCBI Taxonomy" id="1043628"/>
    <lineage>
        <taxon>Eukaryota</taxon>
        <taxon>Fungi</taxon>
        <taxon>Dikarya</taxon>
        <taxon>Ascomycota</taxon>
        <taxon>Pezizomycotina</taxon>
        <taxon>Orbiliomycetes</taxon>
        <taxon>Orbiliales</taxon>
        <taxon>Orbiliaceae</taxon>
        <taxon>Drechslerella</taxon>
    </lineage>
</organism>
<feature type="domain" description="RDRP core" evidence="3">
    <location>
        <begin position="613"/>
        <end position="1240"/>
    </location>
</feature>
<dbReference type="GO" id="GO:0003968">
    <property type="term" value="F:RNA-directed RNA polymerase activity"/>
    <property type="evidence" value="ECO:0007669"/>
    <property type="project" value="UniProtKB-KW"/>
</dbReference>
<keyword evidence="1" id="KW-0696">RNA-directed RNA polymerase</keyword>
<feature type="region of interest" description="Disordered" evidence="2">
    <location>
        <begin position="62"/>
        <end position="81"/>
    </location>
</feature>
<keyword evidence="1" id="KW-0808">Transferase</keyword>
<dbReference type="PANTHER" id="PTHR23079:SF14">
    <property type="entry name" value="RNA-DEPENDENT RNA POLYMERASE"/>
    <property type="match status" value="1"/>
</dbReference>
<feature type="compositionally biased region" description="Low complexity" evidence="2">
    <location>
        <begin position="188"/>
        <end position="205"/>
    </location>
</feature>
<dbReference type="InterPro" id="IPR057596">
    <property type="entry name" value="RDRP_core"/>
</dbReference>
<dbReference type="Proteomes" id="UP000024837">
    <property type="component" value="Unassembled WGS sequence"/>
</dbReference>
<dbReference type="GO" id="GO:0003723">
    <property type="term" value="F:RNA binding"/>
    <property type="evidence" value="ECO:0007669"/>
    <property type="project" value="UniProtKB-KW"/>
</dbReference>
<comment type="catalytic activity">
    <reaction evidence="1">
        <text>RNA(n) + a ribonucleoside 5'-triphosphate = RNA(n+1) + diphosphate</text>
        <dbReference type="Rhea" id="RHEA:21248"/>
        <dbReference type="Rhea" id="RHEA-COMP:14527"/>
        <dbReference type="Rhea" id="RHEA-COMP:17342"/>
        <dbReference type="ChEBI" id="CHEBI:33019"/>
        <dbReference type="ChEBI" id="CHEBI:61557"/>
        <dbReference type="ChEBI" id="CHEBI:140395"/>
        <dbReference type="EC" id="2.7.7.48"/>
    </reaction>
</comment>